<sequence>MVLIKRNKENKRQIPPQVVKSQGDGKDKATSTVEKPSLFQRYWFFKYLILVALAPAFMNHAALSRESRELQPLGELYDVGWGQKLFMGCVGKGRPTVLFDAPTGMSSDAWALIAPKLAKTTRVCVYDRAGLGFSDRPFINRSQPDSGKSPKGGLPYTTEKMVEDFHRLFTGSSKQPGPFLLVGAELGAVNMRFYTQLFDSDVMGFVSINPLVEGMFDIPEKTWVKHWQGRHTSMLQTLQFLAAVGLSRVALILGLMTASPVDSGLVSADVIARQKHLLCKPAHLSSAVEEFYFANESLSQMRTLCRIKPFPSHVGVTVVTSGAYSTKPGSEELNRVWSSSQDHMTKVIHAGSDRVQLPGSAESALFQHADVIARVIERRVKQWRKPSGGAAKQ</sequence>
<keyword evidence="2" id="KW-0472">Membrane</keyword>
<dbReference type="STRING" id="45351.A7SCP8"/>
<keyword evidence="2" id="KW-0812">Transmembrane</keyword>
<dbReference type="KEGG" id="nve:5510141"/>
<evidence type="ECO:0000256" key="2">
    <source>
        <dbReference type="SAM" id="Phobius"/>
    </source>
</evidence>
<evidence type="ECO:0000313" key="5">
    <source>
        <dbReference type="Proteomes" id="UP000001593"/>
    </source>
</evidence>
<dbReference type="AlphaFoldDB" id="A7SCP8"/>
<reference evidence="4 5" key="1">
    <citation type="journal article" date="2007" name="Science">
        <title>Sea anemone genome reveals ancestral eumetazoan gene repertoire and genomic organization.</title>
        <authorList>
            <person name="Putnam N.H."/>
            <person name="Srivastava M."/>
            <person name="Hellsten U."/>
            <person name="Dirks B."/>
            <person name="Chapman J."/>
            <person name="Salamov A."/>
            <person name="Terry A."/>
            <person name="Shapiro H."/>
            <person name="Lindquist E."/>
            <person name="Kapitonov V.V."/>
            <person name="Jurka J."/>
            <person name="Genikhovich G."/>
            <person name="Grigoriev I.V."/>
            <person name="Lucas S.M."/>
            <person name="Steele R.E."/>
            <person name="Finnerty J.R."/>
            <person name="Technau U."/>
            <person name="Martindale M.Q."/>
            <person name="Rokhsar D.S."/>
        </authorList>
    </citation>
    <scope>NUCLEOTIDE SEQUENCE [LARGE SCALE GENOMIC DNA]</scope>
    <source>
        <strain evidence="5">CH2 X CH6</strain>
    </source>
</reference>
<evidence type="ECO:0000256" key="1">
    <source>
        <dbReference type="SAM" id="MobiDB-lite"/>
    </source>
</evidence>
<proteinExistence type="predicted"/>
<keyword evidence="5" id="KW-1185">Reference proteome</keyword>
<dbReference type="eggNOG" id="ENOG502QWRR">
    <property type="taxonomic scope" value="Eukaryota"/>
</dbReference>
<dbReference type="Proteomes" id="UP000001593">
    <property type="component" value="Unassembled WGS sequence"/>
</dbReference>
<organism evidence="4 5">
    <name type="scientific">Nematostella vectensis</name>
    <name type="common">Starlet sea anemone</name>
    <dbReference type="NCBI Taxonomy" id="45351"/>
    <lineage>
        <taxon>Eukaryota</taxon>
        <taxon>Metazoa</taxon>
        <taxon>Cnidaria</taxon>
        <taxon>Anthozoa</taxon>
        <taxon>Hexacorallia</taxon>
        <taxon>Actiniaria</taxon>
        <taxon>Edwardsiidae</taxon>
        <taxon>Nematostella</taxon>
    </lineage>
</organism>
<dbReference type="HOGENOM" id="CLU_020336_9_0_1"/>
<protein>
    <recommendedName>
        <fullName evidence="3">AB hydrolase-1 domain-containing protein</fullName>
    </recommendedName>
</protein>
<dbReference type="Gene3D" id="3.40.50.1820">
    <property type="entry name" value="alpha/beta hydrolase"/>
    <property type="match status" value="1"/>
</dbReference>
<dbReference type="InParanoid" id="A7SCP8"/>
<feature type="transmembrane region" description="Helical" evidence="2">
    <location>
        <begin position="44"/>
        <end position="63"/>
    </location>
</feature>
<dbReference type="EMBL" id="DS469624">
    <property type="protein sequence ID" value="EDO38560.1"/>
    <property type="molecule type" value="Genomic_DNA"/>
</dbReference>
<accession>A7SCP8</accession>
<dbReference type="PhylomeDB" id="A7SCP8"/>
<dbReference type="InterPro" id="IPR000073">
    <property type="entry name" value="AB_hydrolase_1"/>
</dbReference>
<dbReference type="Pfam" id="PF00561">
    <property type="entry name" value="Abhydrolase_1"/>
    <property type="match status" value="1"/>
</dbReference>
<dbReference type="SUPFAM" id="SSF53474">
    <property type="entry name" value="alpha/beta-Hydrolases"/>
    <property type="match status" value="1"/>
</dbReference>
<feature type="domain" description="AB hydrolase-1" evidence="3">
    <location>
        <begin position="105"/>
        <end position="224"/>
    </location>
</feature>
<name>A7SCP8_NEMVE</name>
<gene>
    <name evidence="4" type="ORF">NEMVEDRAFT_v1g244342</name>
</gene>
<dbReference type="OMA" id="TWLNTHI"/>
<evidence type="ECO:0000313" key="4">
    <source>
        <dbReference type="EMBL" id="EDO38560.1"/>
    </source>
</evidence>
<dbReference type="InterPro" id="IPR029058">
    <property type="entry name" value="AB_hydrolase_fold"/>
</dbReference>
<feature type="compositionally biased region" description="Basic and acidic residues" evidence="1">
    <location>
        <begin position="1"/>
        <end position="12"/>
    </location>
</feature>
<evidence type="ECO:0000259" key="3">
    <source>
        <dbReference type="Pfam" id="PF00561"/>
    </source>
</evidence>
<feature type="region of interest" description="Disordered" evidence="1">
    <location>
        <begin position="1"/>
        <end position="30"/>
    </location>
</feature>
<keyword evidence="2" id="KW-1133">Transmembrane helix</keyword>